<dbReference type="Proteomes" id="UP000195402">
    <property type="component" value="Unassembled WGS sequence"/>
</dbReference>
<comment type="similarity">
    <text evidence="1">Belongs to the LOR family.</text>
</comment>
<dbReference type="Gene3D" id="2.40.160.200">
    <property type="entry name" value="LURP1-related"/>
    <property type="match status" value="1"/>
</dbReference>
<dbReference type="PANTHER" id="PTHR31087">
    <property type="match status" value="1"/>
</dbReference>
<dbReference type="SUPFAM" id="SSF54518">
    <property type="entry name" value="Tubby C-terminal domain-like"/>
    <property type="match status" value="1"/>
</dbReference>
<proteinExistence type="inferred from homology"/>
<sequence>MGNGGKEVLLMDGSGKTLLTMRRRQKLSLVANWHVYEGDVHDDNHCRLQNLPICKVRRHMNPLHTNQNVIAHVFLYAAGNKRYVYVIEGSYRKRSCKVLDESRMVLAEIRRKEEMIKGISFGVEVFLLIVRSGFDHGIAMAIVLLLDQMFS</sequence>
<dbReference type="InterPro" id="IPR007612">
    <property type="entry name" value="LOR"/>
</dbReference>
<dbReference type="EMBL" id="MVGT01000349">
    <property type="protein sequence ID" value="OVA18912.1"/>
    <property type="molecule type" value="Genomic_DNA"/>
</dbReference>
<dbReference type="InterPro" id="IPR038595">
    <property type="entry name" value="LOR_sf"/>
</dbReference>
<protein>
    <submittedName>
        <fullName evidence="2">LURP1-like domain</fullName>
    </submittedName>
</protein>
<dbReference type="InParanoid" id="A0A200R857"/>
<accession>A0A200R857</accession>
<dbReference type="AlphaFoldDB" id="A0A200R857"/>
<organism evidence="2 3">
    <name type="scientific">Macleaya cordata</name>
    <name type="common">Five-seeded plume-poppy</name>
    <name type="synonym">Bocconia cordata</name>
    <dbReference type="NCBI Taxonomy" id="56857"/>
    <lineage>
        <taxon>Eukaryota</taxon>
        <taxon>Viridiplantae</taxon>
        <taxon>Streptophyta</taxon>
        <taxon>Embryophyta</taxon>
        <taxon>Tracheophyta</taxon>
        <taxon>Spermatophyta</taxon>
        <taxon>Magnoliopsida</taxon>
        <taxon>Ranunculales</taxon>
        <taxon>Papaveraceae</taxon>
        <taxon>Papaveroideae</taxon>
        <taxon>Macleaya</taxon>
    </lineage>
</organism>
<dbReference type="STRING" id="56857.A0A200R857"/>
<evidence type="ECO:0000256" key="1">
    <source>
        <dbReference type="ARBA" id="ARBA00005437"/>
    </source>
</evidence>
<gene>
    <name evidence="2" type="ORF">BVC80_8935g6</name>
</gene>
<dbReference type="InterPro" id="IPR025659">
    <property type="entry name" value="Tubby-like_C"/>
</dbReference>
<name>A0A200R857_MACCD</name>
<evidence type="ECO:0000313" key="3">
    <source>
        <dbReference type="Proteomes" id="UP000195402"/>
    </source>
</evidence>
<comment type="caution">
    <text evidence="2">The sequence shown here is derived from an EMBL/GenBank/DDBJ whole genome shotgun (WGS) entry which is preliminary data.</text>
</comment>
<evidence type="ECO:0000313" key="2">
    <source>
        <dbReference type="EMBL" id="OVA18912.1"/>
    </source>
</evidence>
<dbReference type="Pfam" id="PF04525">
    <property type="entry name" value="LOR"/>
    <property type="match status" value="1"/>
</dbReference>
<reference evidence="2 3" key="1">
    <citation type="journal article" date="2017" name="Mol. Plant">
        <title>The Genome of Medicinal Plant Macleaya cordata Provides New Insights into Benzylisoquinoline Alkaloids Metabolism.</title>
        <authorList>
            <person name="Liu X."/>
            <person name="Liu Y."/>
            <person name="Huang P."/>
            <person name="Ma Y."/>
            <person name="Qing Z."/>
            <person name="Tang Q."/>
            <person name="Cao H."/>
            <person name="Cheng P."/>
            <person name="Zheng Y."/>
            <person name="Yuan Z."/>
            <person name="Zhou Y."/>
            <person name="Liu J."/>
            <person name="Tang Z."/>
            <person name="Zhuo Y."/>
            <person name="Zhang Y."/>
            <person name="Yu L."/>
            <person name="Huang J."/>
            <person name="Yang P."/>
            <person name="Peng Q."/>
            <person name="Zhang J."/>
            <person name="Jiang W."/>
            <person name="Zhang Z."/>
            <person name="Lin K."/>
            <person name="Ro D.K."/>
            <person name="Chen X."/>
            <person name="Xiong X."/>
            <person name="Shang Y."/>
            <person name="Huang S."/>
            <person name="Zeng J."/>
        </authorList>
    </citation>
    <scope>NUCLEOTIDE SEQUENCE [LARGE SCALE GENOMIC DNA]</scope>
    <source>
        <strain evidence="3">cv. BLH2017</strain>
        <tissue evidence="2">Root</tissue>
    </source>
</reference>
<keyword evidence="3" id="KW-1185">Reference proteome</keyword>
<dbReference type="PANTHER" id="PTHR31087:SF14">
    <property type="entry name" value="PROTEIN LURP-ONE-RELATED 17"/>
    <property type="match status" value="1"/>
</dbReference>
<dbReference type="OrthoDB" id="1876238at2759"/>
<dbReference type="OMA" id="LLDTWFI"/>